<sequence length="112" mass="13084">MMDQLTDISLIQRLAQGDRTAFSSLYDRYGLSLYHLSERLALEMEEREEIIAAVFLRIEQYASAYQPDRTSVGEWMLLHWKHCACAHLNNRRRERAAVQSSGKQNPYLMVYG</sequence>
<gene>
    <name evidence="1" type="ORF">MJA45_17675</name>
</gene>
<keyword evidence="2" id="KW-1185">Reference proteome</keyword>
<evidence type="ECO:0000313" key="2">
    <source>
        <dbReference type="Proteomes" id="UP001305702"/>
    </source>
</evidence>
<dbReference type="Gene3D" id="1.10.1740.10">
    <property type="match status" value="1"/>
</dbReference>
<reference evidence="1 2" key="1">
    <citation type="submission" date="2022-02" db="EMBL/GenBank/DDBJ databases">
        <title>Paenibacillus sp. MBLB1776 Whole Genome Shotgun Sequencing.</title>
        <authorList>
            <person name="Hwang C.Y."/>
            <person name="Cho E.-S."/>
            <person name="Seo M.-J."/>
        </authorList>
    </citation>
    <scope>NUCLEOTIDE SEQUENCE [LARGE SCALE GENOMIC DNA]</scope>
    <source>
        <strain evidence="1 2">MBLB1776</strain>
    </source>
</reference>
<dbReference type="InterPro" id="IPR013325">
    <property type="entry name" value="RNA_pol_sigma_r2"/>
</dbReference>
<dbReference type="SUPFAM" id="SSF88946">
    <property type="entry name" value="Sigma2 domain of RNA polymerase sigma factors"/>
    <property type="match status" value="1"/>
</dbReference>
<proteinExistence type="predicted"/>
<dbReference type="AlphaFoldDB" id="A0AA96LA19"/>
<dbReference type="Proteomes" id="UP001305702">
    <property type="component" value="Chromosome"/>
</dbReference>
<name>A0AA96LA19_9BACL</name>
<dbReference type="KEGG" id="paun:MJA45_17675"/>
<dbReference type="GO" id="GO:0006352">
    <property type="term" value="P:DNA-templated transcription initiation"/>
    <property type="evidence" value="ECO:0007669"/>
    <property type="project" value="InterPro"/>
</dbReference>
<dbReference type="RefSeq" id="WP_315603225.1">
    <property type="nucleotide sequence ID" value="NZ_CP130318.1"/>
</dbReference>
<evidence type="ECO:0008006" key="3">
    <source>
        <dbReference type="Google" id="ProtNLM"/>
    </source>
</evidence>
<organism evidence="1 2">
    <name type="scientific">Paenibacillus aurantius</name>
    <dbReference type="NCBI Taxonomy" id="2918900"/>
    <lineage>
        <taxon>Bacteria</taxon>
        <taxon>Bacillati</taxon>
        <taxon>Bacillota</taxon>
        <taxon>Bacilli</taxon>
        <taxon>Bacillales</taxon>
        <taxon>Paenibacillaceae</taxon>
        <taxon>Paenibacillus</taxon>
    </lineage>
</organism>
<dbReference type="EMBL" id="CP130318">
    <property type="protein sequence ID" value="WNQ09453.1"/>
    <property type="molecule type" value="Genomic_DNA"/>
</dbReference>
<dbReference type="GO" id="GO:0003700">
    <property type="term" value="F:DNA-binding transcription factor activity"/>
    <property type="evidence" value="ECO:0007669"/>
    <property type="project" value="InterPro"/>
</dbReference>
<protein>
    <recommendedName>
        <fullName evidence="3">RNA polymerase sigma-70 region 2 domain-containing protein</fullName>
    </recommendedName>
</protein>
<accession>A0AA96LA19</accession>
<evidence type="ECO:0000313" key="1">
    <source>
        <dbReference type="EMBL" id="WNQ09453.1"/>
    </source>
</evidence>